<reference evidence="1 2" key="1">
    <citation type="journal article" date="2019" name="Commun. Biol.">
        <title>The bagworm genome reveals a unique fibroin gene that provides high tensile strength.</title>
        <authorList>
            <person name="Kono N."/>
            <person name="Nakamura H."/>
            <person name="Ohtoshi R."/>
            <person name="Tomita M."/>
            <person name="Numata K."/>
            <person name="Arakawa K."/>
        </authorList>
    </citation>
    <scope>NUCLEOTIDE SEQUENCE [LARGE SCALE GENOMIC DNA]</scope>
</reference>
<dbReference type="EMBL" id="BGZK01001579">
    <property type="protein sequence ID" value="GBP82686.1"/>
    <property type="molecule type" value="Genomic_DNA"/>
</dbReference>
<accession>A0A4C1Z276</accession>
<organism evidence="1 2">
    <name type="scientific">Eumeta variegata</name>
    <name type="common">Bagworm moth</name>
    <name type="synonym">Eumeta japonica</name>
    <dbReference type="NCBI Taxonomy" id="151549"/>
    <lineage>
        <taxon>Eukaryota</taxon>
        <taxon>Metazoa</taxon>
        <taxon>Ecdysozoa</taxon>
        <taxon>Arthropoda</taxon>
        <taxon>Hexapoda</taxon>
        <taxon>Insecta</taxon>
        <taxon>Pterygota</taxon>
        <taxon>Neoptera</taxon>
        <taxon>Endopterygota</taxon>
        <taxon>Lepidoptera</taxon>
        <taxon>Glossata</taxon>
        <taxon>Ditrysia</taxon>
        <taxon>Tineoidea</taxon>
        <taxon>Psychidae</taxon>
        <taxon>Oiketicinae</taxon>
        <taxon>Eumeta</taxon>
    </lineage>
</organism>
<sequence>MIDDGNEREITMDDILKALKRMKVGKTAGYDRDSSEMVRGDEGILGSYYRDSKKGREMCRRKVNGGSNTCSDAAFDAGNVKFT</sequence>
<comment type="caution">
    <text evidence="1">The sequence shown here is derived from an EMBL/GenBank/DDBJ whole genome shotgun (WGS) entry which is preliminary data.</text>
</comment>
<dbReference type="Proteomes" id="UP000299102">
    <property type="component" value="Unassembled WGS sequence"/>
</dbReference>
<protein>
    <submittedName>
        <fullName evidence="1">Uncharacterized protein</fullName>
    </submittedName>
</protein>
<name>A0A4C1Z276_EUMVA</name>
<keyword evidence="2" id="KW-1185">Reference proteome</keyword>
<evidence type="ECO:0000313" key="1">
    <source>
        <dbReference type="EMBL" id="GBP82686.1"/>
    </source>
</evidence>
<dbReference type="AlphaFoldDB" id="A0A4C1Z276"/>
<proteinExistence type="predicted"/>
<dbReference type="OrthoDB" id="6782199at2759"/>
<evidence type="ECO:0000313" key="2">
    <source>
        <dbReference type="Proteomes" id="UP000299102"/>
    </source>
</evidence>
<gene>
    <name evidence="1" type="ORF">EVAR_27012_1</name>
</gene>